<feature type="transmembrane region" description="Helical" evidence="1">
    <location>
        <begin position="47"/>
        <end position="65"/>
    </location>
</feature>
<organism evidence="2 3">
    <name type="scientific">Sutcliffiella horikoshii</name>
    <dbReference type="NCBI Taxonomy" id="79883"/>
    <lineage>
        <taxon>Bacteria</taxon>
        <taxon>Bacillati</taxon>
        <taxon>Bacillota</taxon>
        <taxon>Bacilli</taxon>
        <taxon>Bacillales</taxon>
        <taxon>Bacillaceae</taxon>
        <taxon>Sutcliffiella</taxon>
    </lineage>
</organism>
<sequence length="75" mass="8353">MFRGILFLTGFGISVAGGISTIAYLNLFATGLSLWEFLLFLFTRPEFYLLPIGIILIAISIYLSGNSKPSFRDKE</sequence>
<evidence type="ECO:0000313" key="2">
    <source>
        <dbReference type="EMBL" id="TYS65702.1"/>
    </source>
</evidence>
<reference evidence="2 3" key="1">
    <citation type="submission" date="2019-08" db="EMBL/GenBank/DDBJ databases">
        <title>Bacillus genomes from the desert of Cuatro Cienegas, Coahuila.</title>
        <authorList>
            <person name="Olmedo-Alvarez G."/>
        </authorList>
    </citation>
    <scope>NUCLEOTIDE SEQUENCE [LARGE SCALE GENOMIC DNA]</scope>
    <source>
        <strain evidence="2 3">CH28_1T</strain>
    </source>
</reference>
<keyword evidence="1" id="KW-0812">Transmembrane</keyword>
<keyword evidence="1" id="KW-1133">Transmembrane helix</keyword>
<dbReference type="Pfam" id="PF26135">
    <property type="entry name" value="YuzI"/>
    <property type="match status" value="1"/>
</dbReference>
<evidence type="ECO:0000313" key="3">
    <source>
        <dbReference type="Proteomes" id="UP000322524"/>
    </source>
</evidence>
<protein>
    <submittedName>
        <fullName evidence="2">Uncharacterized protein</fullName>
    </submittedName>
</protein>
<gene>
    <name evidence="2" type="ORF">FZC76_17595</name>
</gene>
<evidence type="ECO:0000256" key="1">
    <source>
        <dbReference type="SAM" id="Phobius"/>
    </source>
</evidence>
<dbReference type="Proteomes" id="UP000322524">
    <property type="component" value="Unassembled WGS sequence"/>
</dbReference>
<dbReference type="EMBL" id="VTEV01000007">
    <property type="protein sequence ID" value="TYS65702.1"/>
    <property type="molecule type" value="Genomic_DNA"/>
</dbReference>
<dbReference type="OrthoDB" id="2972455at2"/>
<accession>A0A5D4SU35</accession>
<comment type="caution">
    <text evidence="2">The sequence shown here is derived from an EMBL/GenBank/DDBJ whole genome shotgun (WGS) entry which is preliminary data.</text>
</comment>
<proteinExistence type="predicted"/>
<dbReference type="STRING" id="79883.GCA_001636495_03589"/>
<dbReference type="AlphaFoldDB" id="A0A5D4SU35"/>
<keyword evidence="1" id="KW-0472">Membrane</keyword>
<name>A0A5D4SU35_9BACI</name>
<dbReference type="InterPro" id="IPR058887">
    <property type="entry name" value="YuzI-like"/>
</dbReference>
<feature type="transmembrane region" description="Helical" evidence="1">
    <location>
        <begin position="5"/>
        <end position="27"/>
    </location>
</feature>